<feature type="transmembrane region" description="Helical" evidence="4">
    <location>
        <begin position="212"/>
        <end position="231"/>
    </location>
</feature>
<protein>
    <submittedName>
        <fullName evidence="6">Helix-turn-helix domain-containing protein</fullName>
    </submittedName>
</protein>
<proteinExistence type="predicted"/>
<keyword evidence="4" id="KW-0812">Transmembrane</keyword>
<feature type="transmembrane region" description="Helical" evidence="4">
    <location>
        <begin position="34"/>
        <end position="54"/>
    </location>
</feature>
<dbReference type="Proteomes" id="UP001596997">
    <property type="component" value="Unassembled WGS sequence"/>
</dbReference>
<dbReference type="InterPro" id="IPR018060">
    <property type="entry name" value="HTH_AraC"/>
</dbReference>
<organism evidence="6 7">
    <name type="scientific">Pseudofulvibacter geojedonensis</name>
    <dbReference type="NCBI Taxonomy" id="1123758"/>
    <lineage>
        <taxon>Bacteria</taxon>
        <taxon>Pseudomonadati</taxon>
        <taxon>Bacteroidota</taxon>
        <taxon>Flavobacteriia</taxon>
        <taxon>Flavobacteriales</taxon>
        <taxon>Flavobacteriaceae</taxon>
        <taxon>Pseudofulvibacter</taxon>
    </lineage>
</organism>
<dbReference type="RefSeq" id="WP_377716122.1">
    <property type="nucleotide sequence ID" value="NZ_JBHTJM010000009.1"/>
</dbReference>
<dbReference type="EMBL" id="JBHTJM010000009">
    <property type="protein sequence ID" value="MFD0964581.1"/>
    <property type="molecule type" value="Genomic_DNA"/>
</dbReference>
<dbReference type="SUPFAM" id="SSF46689">
    <property type="entry name" value="Homeodomain-like"/>
    <property type="match status" value="1"/>
</dbReference>
<feature type="transmembrane region" description="Helical" evidence="4">
    <location>
        <begin position="140"/>
        <end position="160"/>
    </location>
</feature>
<keyword evidence="4" id="KW-1133">Transmembrane helix</keyword>
<evidence type="ECO:0000256" key="1">
    <source>
        <dbReference type="ARBA" id="ARBA00023015"/>
    </source>
</evidence>
<dbReference type="InterPro" id="IPR009057">
    <property type="entry name" value="Homeodomain-like_sf"/>
</dbReference>
<evidence type="ECO:0000256" key="3">
    <source>
        <dbReference type="ARBA" id="ARBA00023163"/>
    </source>
</evidence>
<feature type="domain" description="HTH araC/xylS-type" evidence="5">
    <location>
        <begin position="266"/>
        <end position="370"/>
    </location>
</feature>
<dbReference type="Pfam" id="PF12833">
    <property type="entry name" value="HTH_18"/>
    <property type="match status" value="1"/>
</dbReference>
<reference evidence="7" key="1">
    <citation type="journal article" date="2019" name="Int. J. Syst. Evol. Microbiol.">
        <title>The Global Catalogue of Microorganisms (GCM) 10K type strain sequencing project: providing services to taxonomists for standard genome sequencing and annotation.</title>
        <authorList>
            <consortium name="The Broad Institute Genomics Platform"/>
            <consortium name="The Broad Institute Genome Sequencing Center for Infectious Disease"/>
            <person name="Wu L."/>
            <person name="Ma J."/>
        </authorList>
    </citation>
    <scope>NUCLEOTIDE SEQUENCE [LARGE SCALE GENOMIC DNA]</scope>
    <source>
        <strain evidence="7">CCUG 62114</strain>
    </source>
</reference>
<evidence type="ECO:0000313" key="7">
    <source>
        <dbReference type="Proteomes" id="UP001596997"/>
    </source>
</evidence>
<keyword evidence="3" id="KW-0804">Transcription</keyword>
<dbReference type="Gene3D" id="1.10.10.60">
    <property type="entry name" value="Homeodomain-like"/>
    <property type="match status" value="2"/>
</dbReference>
<dbReference type="InterPro" id="IPR018062">
    <property type="entry name" value="HTH_AraC-typ_CS"/>
</dbReference>
<accession>A0ABW3I3Z7</accession>
<dbReference type="PROSITE" id="PS01124">
    <property type="entry name" value="HTH_ARAC_FAMILY_2"/>
    <property type="match status" value="1"/>
</dbReference>
<feature type="transmembrane region" description="Helical" evidence="4">
    <location>
        <begin position="185"/>
        <end position="206"/>
    </location>
</feature>
<evidence type="ECO:0000313" key="6">
    <source>
        <dbReference type="EMBL" id="MFD0964581.1"/>
    </source>
</evidence>
<keyword evidence="4" id="KW-0472">Membrane</keyword>
<dbReference type="PANTHER" id="PTHR43280:SF29">
    <property type="entry name" value="ARAC-FAMILY TRANSCRIPTIONAL REGULATOR"/>
    <property type="match status" value="1"/>
</dbReference>
<feature type="transmembrane region" description="Helical" evidence="4">
    <location>
        <begin position="6"/>
        <end position="22"/>
    </location>
</feature>
<evidence type="ECO:0000256" key="4">
    <source>
        <dbReference type="SAM" id="Phobius"/>
    </source>
</evidence>
<name>A0ABW3I3Z7_9FLAO</name>
<keyword evidence="7" id="KW-1185">Reference proteome</keyword>
<sequence>MKNYILLLPTFCALFFSLYLFYKAKNKQNRFSILGSFFLLFIVVLLAMFLVGNFTSESNLIVNLFSLLFYVAIVTIPPTFYFYVLSLSDLTLKKSNSIIAKHYLIPLFLLIINLISFFYLKDVIDETENEFTLTVSYVMSYTNAVALLFVFPLQNIYYIYKTFTHYKQHKQKLNSVFSYNEGVDLLWMQHYIFGYVVFIIGLYVIQSYEANYTLMIVMSLFMCCYFLFVGYKGVNQEKVFFQEAQFGLIEEIGKEENNDKNKLLKERILNVISSEEPFLKSNLTIHEFSKQVGSNSKYVSNVLNTEFEQNFATFINSYRVEKAKEYLIAKETSNFTIEVISEMSGFHSKSAFNKAFKNIVGMTPSVYKKENSPL</sequence>
<dbReference type="PROSITE" id="PS00041">
    <property type="entry name" value="HTH_ARAC_FAMILY_1"/>
    <property type="match status" value="1"/>
</dbReference>
<keyword evidence="2" id="KW-0238">DNA-binding</keyword>
<dbReference type="PANTHER" id="PTHR43280">
    <property type="entry name" value="ARAC-FAMILY TRANSCRIPTIONAL REGULATOR"/>
    <property type="match status" value="1"/>
</dbReference>
<feature type="transmembrane region" description="Helical" evidence="4">
    <location>
        <begin position="60"/>
        <end position="83"/>
    </location>
</feature>
<feature type="transmembrane region" description="Helical" evidence="4">
    <location>
        <begin position="103"/>
        <end position="120"/>
    </location>
</feature>
<evidence type="ECO:0000259" key="5">
    <source>
        <dbReference type="PROSITE" id="PS01124"/>
    </source>
</evidence>
<evidence type="ECO:0000256" key="2">
    <source>
        <dbReference type="ARBA" id="ARBA00023125"/>
    </source>
</evidence>
<keyword evidence="1" id="KW-0805">Transcription regulation</keyword>
<comment type="caution">
    <text evidence="6">The sequence shown here is derived from an EMBL/GenBank/DDBJ whole genome shotgun (WGS) entry which is preliminary data.</text>
</comment>
<gene>
    <name evidence="6" type="ORF">ACFQ1O_11255</name>
</gene>
<dbReference type="SMART" id="SM00342">
    <property type="entry name" value="HTH_ARAC"/>
    <property type="match status" value="1"/>
</dbReference>